<dbReference type="Pfam" id="PF12836">
    <property type="entry name" value="HHH_3"/>
    <property type="match status" value="2"/>
</dbReference>
<dbReference type="SMART" id="SM00278">
    <property type="entry name" value="HhH1"/>
    <property type="match status" value="2"/>
</dbReference>
<accession>A0A0Q9Z619</accession>
<keyword evidence="1" id="KW-1133">Transmembrane helix</keyword>
<sequence length="288" mass="33423">MKSIKSHFVFNRSQQNGIFLLVIIIIVLQAIYYFLDFSTEDSAESLNPEELESFQAQIDSIKLARAEADSVKIYPFNPNYITDFKAYTLGMSVEEIDRLHKFRDSDNWINSAKDFQKVTGVSDSLLASIAPYFKFPDWVIGAEKKKSKVKTTTPISVSDLNKAETEDLQKVNGIGEVLANRILNYRNKIGGFRSELQLKDIYGLNYETREKLQRHFRVIGKENFGLININQARLLELLEVPYIKYELAREIIDYRQLYEKIESFEELSKIESFPSDKIDRIQLYLSLN</sequence>
<dbReference type="PANTHER" id="PTHR21180:SF32">
    <property type="entry name" value="ENDONUCLEASE_EXONUCLEASE_PHOSPHATASE FAMILY DOMAIN-CONTAINING PROTEIN 1"/>
    <property type="match status" value="1"/>
</dbReference>
<keyword evidence="1" id="KW-0812">Transmembrane</keyword>
<dbReference type="GO" id="GO:0006281">
    <property type="term" value="P:DNA repair"/>
    <property type="evidence" value="ECO:0007669"/>
    <property type="project" value="InterPro"/>
</dbReference>
<evidence type="ECO:0000313" key="4">
    <source>
        <dbReference type="Proteomes" id="UP000051643"/>
    </source>
</evidence>
<proteinExistence type="predicted"/>
<dbReference type="AlphaFoldDB" id="A0A0Q9Z619"/>
<dbReference type="InterPro" id="IPR010994">
    <property type="entry name" value="RuvA_2-like"/>
</dbReference>
<dbReference type="Proteomes" id="UP000051643">
    <property type="component" value="Unassembled WGS sequence"/>
</dbReference>
<dbReference type="GO" id="GO:0015627">
    <property type="term" value="C:type II protein secretion system complex"/>
    <property type="evidence" value="ECO:0007669"/>
    <property type="project" value="TreeGrafter"/>
</dbReference>
<dbReference type="RefSeq" id="WP_057482060.1">
    <property type="nucleotide sequence ID" value="NZ_BMWR01000001.1"/>
</dbReference>
<dbReference type="Gene3D" id="1.10.150.280">
    <property type="entry name" value="AF1531-like domain"/>
    <property type="match status" value="1"/>
</dbReference>
<dbReference type="GO" id="GO:0003677">
    <property type="term" value="F:DNA binding"/>
    <property type="evidence" value="ECO:0007669"/>
    <property type="project" value="InterPro"/>
</dbReference>
<dbReference type="EMBL" id="LKTP01000023">
    <property type="protein sequence ID" value="KRG28390.1"/>
    <property type="molecule type" value="Genomic_DNA"/>
</dbReference>
<dbReference type="STRING" id="270918.APR42_06295"/>
<dbReference type="PANTHER" id="PTHR21180">
    <property type="entry name" value="ENDONUCLEASE/EXONUCLEASE/PHOSPHATASE FAMILY DOMAIN-CONTAINING PROTEIN 1"/>
    <property type="match status" value="1"/>
</dbReference>
<evidence type="ECO:0000259" key="2">
    <source>
        <dbReference type="SMART" id="SM00278"/>
    </source>
</evidence>
<feature type="domain" description="Helix-hairpin-helix DNA-binding motif class 1" evidence="2">
    <location>
        <begin position="235"/>
        <end position="254"/>
    </location>
</feature>
<name>A0A0Q9Z619_9FLAO</name>
<keyword evidence="1" id="KW-0472">Membrane</keyword>
<dbReference type="InterPro" id="IPR051675">
    <property type="entry name" value="Endo/Exo/Phosphatase_dom_1"/>
</dbReference>
<organism evidence="3 4">
    <name type="scientific">Salegentibacter mishustinae</name>
    <dbReference type="NCBI Taxonomy" id="270918"/>
    <lineage>
        <taxon>Bacteria</taxon>
        <taxon>Pseudomonadati</taxon>
        <taxon>Bacteroidota</taxon>
        <taxon>Flavobacteriia</taxon>
        <taxon>Flavobacteriales</taxon>
        <taxon>Flavobacteriaceae</taxon>
        <taxon>Salegentibacter</taxon>
    </lineage>
</organism>
<reference evidence="3" key="1">
    <citation type="submission" date="2015-10" db="EMBL/GenBank/DDBJ databases">
        <title>Draft genome sequence of Salegentibacter mishustinae KCTC 12263.</title>
        <authorList>
            <person name="Lin W."/>
            <person name="Zheng Q."/>
        </authorList>
    </citation>
    <scope>NUCLEOTIDE SEQUENCE [LARGE SCALE GENOMIC DNA]</scope>
    <source>
        <strain evidence="3">KCTC 12263</strain>
    </source>
</reference>
<feature type="transmembrane region" description="Helical" evidence="1">
    <location>
        <begin position="16"/>
        <end position="35"/>
    </location>
</feature>
<protein>
    <recommendedName>
        <fullName evidence="2">Helix-hairpin-helix DNA-binding motif class 1 domain-containing protein</fullName>
    </recommendedName>
</protein>
<evidence type="ECO:0000256" key="1">
    <source>
        <dbReference type="SAM" id="Phobius"/>
    </source>
</evidence>
<dbReference type="Gene3D" id="1.10.150.320">
    <property type="entry name" value="Photosystem II 12 kDa extrinsic protein"/>
    <property type="match status" value="1"/>
</dbReference>
<feature type="domain" description="Helix-hairpin-helix DNA-binding motif class 1" evidence="2">
    <location>
        <begin position="166"/>
        <end position="185"/>
    </location>
</feature>
<dbReference type="InterPro" id="IPR003583">
    <property type="entry name" value="Hlx-hairpin-Hlx_DNA-bd_motif"/>
</dbReference>
<comment type="caution">
    <text evidence="3">The sequence shown here is derived from an EMBL/GenBank/DDBJ whole genome shotgun (WGS) entry which is preliminary data.</text>
</comment>
<keyword evidence="4" id="KW-1185">Reference proteome</keyword>
<dbReference type="OrthoDB" id="981124at2"/>
<evidence type="ECO:0000313" key="3">
    <source>
        <dbReference type="EMBL" id="KRG28390.1"/>
    </source>
</evidence>
<gene>
    <name evidence="3" type="ORF">APR42_06295</name>
</gene>
<dbReference type="SUPFAM" id="SSF47781">
    <property type="entry name" value="RuvA domain 2-like"/>
    <property type="match status" value="3"/>
</dbReference>
<dbReference type="GO" id="GO:0015628">
    <property type="term" value="P:protein secretion by the type II secretion system"/>
    <property type="evidence" value="ECO:0007669"/>
    <property type="project" value="TreeGrafter"/>
</dbReference>